<accession>A0A9P7B6G1</accession>
<evidence type="ECO:0000256" key="1">
    <source>
        <dbReference type="SAM" id="MobiDB-lite"/>
    </source>
</evidence>
<name>A0A9P7B6G1_RHOMI</name>
<proteinExistence type="predicted"/>
<organism evidence="2 3">
    <name type="scientific">Rhodotorula mucilaginosa</name>
    <name type="common">Yeast</name>
    <name type="synonym">Rhodotorula rubra</name>
    <dbReference type="NCBI Taxonomy" id="5537"/>
    <lineage>
        <taxon>Eukaryota</taxon>
        <taxon>Fungi</taxon>
        <taxon>Dikarya</taxon>
        <taxon>Basidiomycota</taxon>
        <taxon>Pucciniomycotina</taxon>
        <taxon>Microbotryomycetes</taxon>
        <taxon>Sporidiobolales</taxon>
        <taxon>Sporidiobolaceae</taxon>
        <taxon>Rhodotorula</taxon>
    </lineage>
</organism>
<sequence>MHPALVYIAVSLAASTAETWIGSLSEYRFPYPLTTTQLHLALSIGIVSLGTSLSRICETGESHLSAQPETASDDSKAPSRNAAHPSDQRASPLSSAPLGPRSTLGSRLAIVLCWSSLLAIETTSRLRIDPSFWSLVRLAPLATTFMYTAVSPSRRRHLSKWHLLSLALLMRSWQDAWTSSSYQDWLVGAAWTVAAVTWGVALRCRHRTTEENAPLEHRLDTRVKASRSATRADRLLVDLVTYAVVASAAAGLSSEGTAIVRYRHFGFFTEVGFWLQELGMATCGLARLAAFYMMAENYDALDVFAAIAVKDSLHPLALGATSGRPLQTMWSGDALVSDKYQMAALVVLAGGAASWKLWSPGRLRDNAPDDAAIKTN</sequence>
<dbReference type="AlphaFoldDB" id="A0A9P7B6G1"/>
<evidence type="ECO:0000313" key="2">
    <source>
        <dbReference type="EMBL" id="KAG0661381.1"/>
    </source>
</evidence>
<comment type="caution">
    <text evidence="2">The sequence shown here is derived from an EMBL/GenBank/DDBJ whole genome shotgun (WGS) entry which is preliminary data.</text>
</comment>
<keyword evidence="3" id="KW-1185">Reference proteome</keyword>
<gene>
    <name evidence="2" type="ORF">C6P46_003978</name>
</gene>
<feature type="region of interest" description="Disordered" evidence="1">
    <location>
        <begin position="62"/>
        <end position="99"/>
    </location>
</feature>
<dbReference type="EMBL" id="PUHQ01000035">
    <property type="protein sequence ID" value="KAG0661381.1"/>
    <property type="molecule type" value="Genomic_DNA"/>
</dbReference>
<dbReference type="OrthoDB" id="2528308at2759"/>
<evidence type="ECO:0000313" key="3">
    <source>
        <dbReference type="Proteomes" id="UP000777482"/>
    </source>
</evidence>
<reference evidence="2 3" key="1">
    <citation type="submission" date="2020-11" db="EMBL/GenBank/DDBJ databases">
        <title>Kefir isolates.</title>
        <authorList>
            <person name="Marcisauskas S."/>
            <person name="Kim Y."/>
            <person name="Blasche S."/>
        </authorList>
    </citation>
    <scope>NUCLEOTIDE SEQUENCE [LARGE SCALE GENOMIC DNA]</scope>
    <source>
        <strain evidence="2 3">KR</strain>
    </source>
</reference>
<protein>
    <submittedName>
        <fullName evidence="2">Uncharacterized protein</fullName>
    </submittedName>
</protein>
<dbReference type="Proteomes" id="UP000777482">
    <property type="component" value="Unassembled WGS sequence"/>
</dbReference>